<keyword evidence="4" id="KW-1185">Reference proteome</keyword>
<feature type="compositionally biased region" description="Polar residues" evidence="1">
    <location>
        <begin position="1269"/>
        <end position="1288"/>
    </location>
</feature>
<dbReference type="CDD" id="cd02659">
    <property type="entry name" value="peptidase_C19C"/>
    <property type="match status" value="1"/>
</dbReference>
<organism evidence="3 4">
    <name type="scientific">Sporothrix curviconia</name>
    <dbReference type="NCBI Taxonomy" id="1260050"/>
    <lineage>
        <taxon>Eukaryota</taxon>
        <taxon>Fungi</taxon>
        <taxon>Dikarya</taxon>
        <taxon>Ascomycota</taxon>
        <taxon>Pezizomycotina</taxon>
        <taxon>Sordariomycetes</taxon>
        <taxon>Sordariomycetidae</taxon>
        <taxon>Ophiostomatales</taxon>
        <taxon>Ophiostomataceae</taxon>
        <taxon>Sporothrix</taxon>
    </lineage>
</organism>
<feature type="compositionally biased region" description="Polar residues" evidence="1">
    <location>
        <begin position="997"/>
        <end position="1010"/>
    </location>
</feature>
<dbReference type="InterPro" id="IPR050164">
    <property type="entry name" value="Peptidase_C19"/>
</dbReference>
<dbReference type="Gene3D" id="3.90.70.10">
    <property type="entry name" value="Cysteine proteinases"/>
    <property type="match status" value="1"/>
</dbReference>
<dbReference type="InterPro" id="IPR018200">
    <property type="entry name" value="USP_CS"/>
</dbReference>
<dbReference type="Pfam" id="PF00443">
    <property type="entry name" value="UCH"/>
    <property type="match status" value="1"/>
</dbReference>
<evidence type="ECO:0000313" key="4">
    <source>
        <dbReference type="Proteomes" id="UP001642405"/>
    </source>
</evidence>
<evidence type="ECO:0000313" key="3">
    <source>
        <dbReference type="EMBL" id="CAK7235609.1"/>
    </source>
</evidence>
<comment type="caution">
    <text evidence="3">The sequence shown here is derived from an EMBL/GenBank/DDBJ whole genome shotgun (WGS) entry which is preliminary data.</text>
</comment>
<dbReference type="InterPro" id="IPR028889">
    <property type="entry name" value="USP"/>
</dbReference>
<dbReference type="InterPro" id="IPR001394">
    <property type="entry name" value="Peptidase_C19_UCH"/>
</dbReference>
<dbReference type="PROSITE" id="PS00973">
    <property type="entry name" value="USP_2"/>
    <property type="match status" value="1"/>
</dbReference>
<feature type="compositionally biased region" description="Pro residues" evidence="1">
    <location>
        <begin position="1296"/>
        <end position="1311"/>
    </location>
</feature>
<gene>
    <name evidence="3" type="ORF">SCUCBS95973_009325</name>
</gene>
<feature type="region of interest" description="Disordered" evidence="1">
    <location>
        <begin position="1260"/>
        <end position="1316"/>
    </location>
</feature>
<protein>
    <recommendedName>
        <fullName evidence="2">USP domain-containing protein</fullName>
    </recommendedName>
</protein>
<dbReference type="PANTHER" id="PTHR24006">
    <property type="entry name" value="UBIQUITIN CARBOXYL-TERMINAL HYDROLASE"/>
    <property type="match status" value="1"/>
</dbReference>
<dbReference type="Pfam" id="PF12030">
    <property type="entry name" value="DUF3517"/>
    <property type="match status" value="1"/>
</dbReference>
<proteinExistence type="predicted"/>
<feature type="region of interest" description="Disordered" evidence="1">
    <location>
        <begin position="2626"/>
        <end position="2647"/>
    </location>
</feature>
<dbReference type="InterPro" id="IPR038765">
    <property type="entry name" value="Papain-like_cys_pep_sf"/>
</dbReference>
<dbReference type="EMBL" id="CAWUHB010000101">
    <property type="protein sequence ID" value="CAK7235609.1"/>
    <property type="molecule type" value="Genomic_DNA"/>
</dbReference>
<sequence>MDRESRSPEIESNQRAGSPEPSGTRLNPFKDGGESLRKRRRTSLSSSLNIDSRSRSAESKSNTSSPRDASHAEPAALSSPSTIGELEDSAMAVDDGPASSVPHTPENNAAAAAADSSPVIPAESAPSHVTLSLRNSARHTLDTIPSSSPPSPTPSGRPQGQDVTITSVASTEESPVLPPQNDAANGAVIDVDLIATPPAATASAHKMPDPILISHSGASSPPIEVVDIVSDDEDGKFASADPQVTILSDDPMMAQDMVLPDPTGNFPYMNNGELSSEVMILLMGPLTQAAFFVEFDIRILEQSDMADAAQSRETISAYYLIAMSALTKRDTLLRDEDRMDVAFGSDDISSILDHFTSFHQTEKGGTLSFLSQLLELQVAIMPTYPKISESFSTICCVASFVTREAYRNIARAGYDQRAVDLEKDTFALNTKIFDDCSAALDTAIANHITALSHDNVSQMISALGDMAYIRLKICEEETMVYASTIEESYPMPIDCVADAFSMKWRFSLFCRLIKNSQMQLRLMGTTNLCQELVGLWRSYGDQAQEHLQDEAILRYAADILMNAGLVAYMLGPTCHPEITAESSNVIGFLAVTRTYTSAHTDLFWQTVTTTQDPRIAEALIRTVSRIVNLFSYDAAVYLCRGFLDVPIGAFTSSMREFCEAVLRHVCSKVPAESESAPMGSVIPFNVCLHLLRESSVPSAKAPVAYPDVQSFAIDKLGECLRSVQIDLDQRKSLYQTCLLDLTQQSQTTLGSLCAIHILNRHHASRDLAFLTAENNLTKLVIDELEHALQEARKGPFPAVINGTANAPRRDVIFSILHNHPDTLTPELSLRLWEMMAGPAANCKEDRNASWNILNLCARHNRQQENNPFLTQCLAEFLPNLPPSCFCELLLDFLRERLLPLLDDISCGLFDVPPGTETDQESKVVSAEVRGTDHIALEQLWRIVLTAPPNTIERAATHFLVNDIYLESRCIQASPLQRSRRTHLALVSRCLRQLSSAASTLPTAPTDTEPVQSPADKNTDGELASSSLSESVASEQEMLFIRSLKVLQEFLRLYRASAHFSVPNIRPYIPASPKSVQGDSAELKYQSFDGDSQTEVKPLNIGRQNTAASLLASLKEVTGFENYRIFYRGKAFTPNGVDICRSLDDLRIHNGLILVKRDTHPNAEAGEGFVGGSPVEYEITRHFKELWEYLSMNERLSREIHEFLSQLPTDEEFLGQFDKSDLAYTDVFYIGQPYKSLYSLHALQQYLDLRRQPAIGAETETETEAMSMMPVSNSENSEAADTQMQTPDSSDVVLPMPDAPPPAAEDPSPPNAPQTTRAGVTYSNALATATRLVTSAICDTRITGTFANAELQIQLNTQLLKMLGFALSSPEMPASSCKYLNKSLLDCLMDILSTEFQCDQSESTLLMKDAFTAVMNACSLSREFWDAFREHEKSTELVERLLFRNGSLEIRRLAESHIGEKIGTNEAVSVVVAPSEFREFFWPIVLGIVPLAINEPAKCEGVFNLADTLFQELFEANSTTLDVATLLRQVGDLLSSCTTSEDITQPDCADYAMFGLTRLFRSIYRASQNLDLIDVLPANFVNRLFWKHLFPPWRSNSDANVTGSDAAVAQASCPRIVVNSQTRALLMNVIFDIVDDDIRLLPSSIRNLDQLVPCEKGEDDELYHYELPSIFERSRALRAPCGYVGLVNLSNTCYFNSLFTQLFMNVPFRQFMMNVQISDENNSQSLLFQTRVLFGFLQDSIRRYVDTQLCVSSIKTYDDTLIDIHNQMDVDEFYNLLFDRWESQLLSEDDKKAFRSFFGGHIVQQVRSKECEHVSERLEPFSAIQCDIKGKANLQESLEAYVEGEVMEGDNKYNCSSCDRHVDAIKRACLKDIPDHLILHLKRFDFNLRTLQRSKINDYFSFPHEIDMRPYTIDQLSNPTEEQTPDIFELVGVLVHSGTAESGHYYSYIRERPSSKTDESWFEFNDDTVSTWDHSLLESMCFGGSDSRSFNQYDANSYGLSSDKVYSAYMLFYQRSSSLAQEQELLAQSGTISPAKATMPTALFNHIHSENTSMVRRHALYDPQHIPFASRMLGLVQFARTGGRCSDSHKLENLTIQMALSHLDQVAARTKDIPDFSTLLSGVAAMGKKCSLCSLAIFDYFDSRPEIFRQMVQRSADPSVRVDMGQLLITSLTIIKKAFPRSYRSVDDESDMETDGNEDGVENVARRGRTELIRTSSILHGAAYMMQTLWEHFHLVTRSWPEVFSFMEGFVNMGREELGMFLDLEGLRRAILTISLDSSFTNDAQFSRLVLVLQRRNRPPSYESLISLIRSLLTGMYPLRTVPRSERGMHVDNNTSRLVLAQEDVNGDIPMSRYEYNLMGRDWDRDYGNVFVDKLISLDQNPLATDAIIVHLMATHPAMERKVFTTLKANIASGTAAVPQPPFLRTAQVFIQNAKSVELAAQMMTHVAQQCRDLEHSEGRAYFETLRNLYYGNTGPSGEIDVSATIDGLIYLPVWVPGLLCYFDTSVSLSVETFLQDEVFCHGPDPEFDDEEGGLERARMLKSTAKRLGVEMLQYIHLAFVQREIPISYSIASVLQRLILECTPFYAPPNEETDDELTLDFRRLSAIIPNLLNHLIVDDIEEDGSVGDSVVGDTSMQTAGEKADVDMP</sequence>
<reference evidence="3 4" key="1">
    <citation type="submission" date="2024-01" db="EMBL/GenBank/DDBJ databases">
        <authorList>
            <person name="Allen C."/>
            <person name="Tagirdzhanova G."/>
        </authorList>
    </citation>
    <scope>NUCLEOTIDE SEQUENCE [LARGE SCALE GENOMIC DNA]</scope>
</reference>
<dbReference type="InterPro" id="IPR021905">
    <property type="entry name" value="DUF3517"/>
</dbReference>
<evidence type="ECO:0000259" key="2">
    <source>
        <dbReference type="PROSITE" id="PS50235"/>
    </source>
</evidence>
<dbReference type="PROSITE" id="PS50235">
    <property type="entry name" value="USP_3"/>
    <property type="match status" value="1"/>
</dbReference>
<dbReference type="PANTHER" id="PTHR24006:SF827">
    <property type="entry name" value="UBIQUITIN CARBOXYL-TERMINAL HYDROLASE 34"/>
    <property type="match status" value="1"/>
</dbReference>
<dbReference type="Proteomes" id="UP001642405">
    <property type="component" value="Unassembled WGS sequence"/>
</dbReference>
<feature type="region of interest" description="Disordered" evidence="1">
    <location>
        <begin position="1"/>
        <end position="162"/>
    </location>
</feature>
<name>A0ABP0CU06_9PEZI</name>
<feature type="domain" description="USP" evidence="2">
    <location>
        <begin position="1683"/>
        <end position="2015"/>
    </location>
</feature>
<dbReference type="SUPFAM" id="SSF54001">
    <property type="entry name" value="Cysteine proteinases"/>
    <property type="match status" value="1"/>
</dbReference>
<evidence type="ECO:0000256" key="1">
    <source>
        <dbReference type="SAM" id="MobiDB-lite"/>
    </source>
</evidence>
<feature type="region of interest" description="Disordered" evidence="1">
    <location>
        <begin position="997"/>
        <end position="1027"/>
    </location>
</feature>
<accession>A0ABP0CU06</accession>